<accession>A0A512RN63</accession>
<reference evidence="4 5" key="1">
    <citation type="submission" date="2019-07" db="EMBL/GenBank/DDBJ databases">
        <title>Whole genome shotgun sequence of Chitinophaga cymbidii NBRC 109752.</title>
        <authorList>
            <person name="Hosoyama A."/>
            <person name="Uohara A."/>
            <person name="Ohji S."/>
            <person name="Ichikawa N."/>
        </authorList>
    </citation>
    <scope>NUCLEOTIDE SEQUENCE [LARGE SCALE GENOMIC DNA]</scope>
    <source>
        <strain evidence="4 5">NBRC 109752</strain>
    </source>
</reference>
<evidence type="ECO:0000256" key="1">
    <source>
        <dbReference type="SAM" id="Phobius"/>
    </source>
</evidence>
<evidence type="ECO:0000259" key="3">
    <source>
        <dbReference type="Pfam" id="PF16344"/>
    </source>
</evidence>
<dbReference type="AlphaFoldDB" id="A0A512RN63"/>
<dbReference type="Gene3D" id="2.60.120.1440">
    <property type="match status" value="1"/>
</dbReference>
<gene>
    <name evidence="4" type="ORF">CCY01nite_33970</name>
</gene>
<feature type="domain" description="Protein FecR C-terminal" evidence="3">
    <location>
        <begin position="318"/>
        <end position="384"/>
    </location>
</feature>
<feature type="domain" description="FecR protein" evidence="2">
    <location>
        <begin position="181"/>
        <end position="276"/>
    </location>
</feature>
<dbReference type="Pfam" id="PF16344">
    <property type="entry name" value="FecR_C"/>
    <property type="match status" value="1"/>
</dbReference>
<dbReference type="PANTHER" id="PTHR30273:SF2">
    <property type="entry name" value="PROTEIN FECR"/>
    <property type="match status" value="1"/>
</dbReference>
<dbReference type="PIRSF" id="PIRSF018266">
    <property type="entry name" value="FecR"/>
    <property type="match status" value="1"/>
</dbReference>
<comment type="caution">
    <text evidence="4">The sequence shown here is derived from an EMBL/GenBank/DDBJ whole genome shotgun (WGS) entry which is preliminary data.</text>
</comment>
<evidence type="ECO:0000259" key="2">
    <source>
        <dbReference type="Pfam" id="PF04773"/>
    </source>
</evidence>
<dbReference type="PANTHER" id="PTHR30273">
    <property type="entry name" value="PERIPLASMIC SIGNAL SENSOR AND SIGMA FACTOR ACTIVATOR FECR-RELATED"/>
    <property type="match status" value="1"/>
</dbReference>
<dbReference type="Gene3D" id="3.55.50.30">
    <property type="match status" value="1"/>
</dbReference>
<keyword evidence="1" id="KW-0472">Membrane</keyword>
<dbReference type="InterPro" id="IPR032508">
    <property type="entry name" value="FecR_C"/>
</dbReference>
<dbReference type="RefSeq" id="WP_186831116.1">
    <property type="nucleotide sequence ID" value="NZ_BKAU01000004.1"/>
</dbReference>
<keyword evidence="5" id="KW-1185">Reference proteome</keyword>
<keyword evidence="1" id="KW-1133">Transmembrane helix</keyword>
<evidence type="ECO:0008006" key="6">
    <source>
        <dbReference type="Google" id="ProtNLM"/>
    </source>
</evidence>
<evidence type="ECO:0000313" key="4">
    <source>
        <dbReference type="EMBL" id="GEP97137.1"/>
    </source>
</evidence>
<keyword evidence="1" id="KW-0812">Transmembrane</keyword>
<evidence type="ECO:0000313" key="5">
    <source>
        <dbReference type="Proteomes" id="UP000321436"/>
    </source>
</evidence>
<proteinExistence type="predicted"/>
<dbReference type="InterPro" id="IPR012373">
    <property type="entry name" value="Ferrdict_sens_TM"/>
</dbReference>
<protein>
    <recommendedName>
        <fullName evidence="6">Iron dicitrate transporter FecR</fullName>
    </recommendedName>
</protein>
<name>A0A512RN63_9BACT</name>
<dbReference type="Pfam" id="PF04773">
    <property type="entry name" value="FecR"/>
    <property type="match status" value="1"/>
</dbReference>
<dbReference type="EMBL" id="BKAU01000004">
    <property type="protein sequence ID" value="GEP97137.1"/>
    <property type="molecule type" value="Genomic_DNA"/>
</dbReference>
<feature type="transmembrane region" description="Helical" evidence="1">
    <location>
        <begin position="87"/>
        <end position="105"/>
    </location>
</feature>
<sequence>MKTTRRQYLLDLYKKGGCTLAEKRELWEIIRSSGSEEWLLQEIETELKAASAPFSVILSETETAGVLRQVLSENKVADRRYVVLRRVLSAAAVVLVVAAAGYFLLREPVKQPAAGTVVEVTADIAPGTSKAVLTLADGTTIMLDSTGNQILAQGGTAIRQHGGALQYDASAGGETIGYNILSTPRGGQFHILLPDGTGVWLNTLSSLRYPTAFTGKERRVAVTGEAYFEVAKDAARPFIVQVDDQSELIVLGTSFNVNAYKDEEATKTTLLEGSIKIVKGGRHAILSPGQQAQLGKSGAIQVRETNTARAVAWKHGVFNFENASLPEVMRQLARWYDIEVAFATDAPRIEFVGEISRSTSLKGVLKGLEKTGVRFRLEGRKLTVMP</sequence>
<organism evidence="4 5">
    <name type="scientific">Chitinophaga cymbidii</name>
    <dbReference type="NCBI Taxonomy" id="1096750"/>
    <lineage>
        <taxon>Bacteria</taxon>
        <taxon>Pseudomonadati</taxon>
        <taxon>Bacteroidota</taxon>
        <taxon>Chitinophagia</taxon>
        <taxon>Chitinophagales</taxon>
        <taxon>Chitinophagaceae</taxon>
        <taxon>Chitinophaga</taxon>
    </lineage>
</organism>
<dbReference type="Proteomes" id="UP000321436">
    <property type="component" value="Unassembled WGS sequence"/>
</dbReference>
<dbReference type="GO" id="GO:0016989">
    <property type="term" value="F:sigma factor antagonist activity"/>
    <property type="evidence" value="ECO:0007669"/>
    <property type="project" value="TreeGrafter"/>
</dbReference>
<dbReference type="InterPro" id="IPR006860">
    <property type="entry name" value="FecR"/>
</dbReference>